<name>A0ABQ1Z561_9BACT</name>
<evidence type="ECO:0000256" key="1">
    <source>
        <dbReference type="SAM" id="Phobius"/>
    </source>
</evidence>
<evidence type="ECO:0000313" key="2">
    <source>
        <dbReference type="EMBL" id="GGH48289.1"/>
    </source>
</evidence>
<proteinExistence type="predicted"/>
<organism evidence="2 3">
    <name type="scientific">Dyadobacter endophyticus</name>
    <dbReference type="NCBI Taxonomy" id="1749036"/>
    <lineage>
        <taxon>Bacteria</taxon>
        <taxon>Pseudomonadati</taxon>
        <taxon>Bacteroidota</taxon>
        <taxon>Cytophagia</taxon>
        <taxon>Cytophagales</taxon>
        <taxon>Spirosomataceae</taxon>
        <taxon>Dyadobacter</taxon>
    </lineage>
</organism>
<feature type="transmembrane region" description="Helical" evidence="1">
    <location>
        <begin position="12"/>
        <end position="35"/>
    </location>
</feature>
<keyword evidence="3" id="KW-1185">Reference proteome</keyword>
<accession>A0ABQ1Z561</accession>
<comment type="caution">
    <text evidence="2">The sequence shown here is derived from an EMBL/GenBank/DDBJ whole genome shotgun (WGS) entry which is preliminary data.</text>
</comment>
<keyword evidence="1" id="KW-0472">Membrane</keyword>
<feature type="transmembrane region" description="Helical" evidence="1">
    <location>
        <begin position="209"/>
        <end position="230"/>
    </location>
</feature>
<feature type="transmembrane region" description="Helical" evidence="1">
    <location>
        <begin position="182"/>
        <end position="203"/>
    </location>
</feature>
<dbReference type="EMBL" id="BMIA01000004">
    <property type="protein sequence ID" value="GGH48289.1"/>
    <property type="molecule type" value="Genomic_DNA"/>
</dbReference>
<evidence type="ECO:0000313" key="3">
    <source>
        <dbReference type="Proteomes" id="UP000600214"/>
    </source>
</evidence>
<gene>
    <name evidence="2" type="ORF">GCM10007423_49370</name>
</gene>
<reference evidence="3" key="1">
    <citation type="journal article" date="2019" name="Int. J. Syst. Evol. Microbiol.">
        <title>The Global Catalogue of Microorganisms (GCM) 10K type strain sequencing project: providing services to taxonomists for standard genome sequencing and annotation.</title>
        <authorList>
            <consortium name="The Broad Institute Genomics Platform"/>
            <consortium name="The Broad Institute Genome Sequencing Center for Infectious Disease"/>
            <person name="Wu L."/>
            <person name="Ma J."/>
        </authorList>
    </citation>
    <scope>NUCLEOTIDE SEQUENCE [LARGE SCALE GENOMIC DNA]</scope>
    <source>
        <strain evidence="3">CGMCC 1.15288</strain>
    </source>
</reference>
<keyword evidence="1" id="KW-1133">Transmembrane helix</keyword>
<keyword evidence="1" id="KW-0812">Transmembrane</keyword>
<sequence length="241" mass="27022">MNWMSTEFWSQGWWQGFGGAVALISLLTAFMAIYISMQHNKAKKLSYEVIYAAPLLNIDNKVKGDLQITYKGHGVKQLNILKIKVINNGSLPIKSDDFEGLLEVQIENAETLIDFHFSDAKPHNLPVIGDKNGNAILIQPLLLNVGEYFTIQTIFDGPDDTFSVFARIIGVSEIKPVTERPVSMTLGILMAISLSATFAYIFFIEGTRFALYVGYSLSILLPLVSVYFFAKMYHLRVKNGR</sequence>
<dbReference type="Proteomes" id="UP000600214">
    <property type="component" value="Unassembled WGS sequence"/>
</dbReference>
<dbReference type="RefSeq" id="WP_188937431.1">
    <property type="nucleotide sequence ID" value="NZ_BMIA01000004.1"/>
</dbReference>
<protein>
    <submittedName>
        <fullName evidence="2">Uncharacterized protein</fullName>
    </submittedName>
</protein>